<evidence type="ECO:0000313" key="11">
    <source>
        <dbReference type="EMBL" id="NOH70305.1"/>
    </source>
</evidence>
<evidence type="ECO:0000256" key="1">
    <source>
        <dbReference type="ARBA" id="ARBA00004651"/>
    </source>
</evidence>
<comment type="function">
    <text evidence="8">Involved in peptidoglycan biosynthesis. Transports lipid-linked peptidoglycan precursors from the inner to the outer leaflet of the cytoplasmic membrane.</text>
</comment>
<dbReference type="EMBL" id="VTXC01000006">
    <property type="protein sequence ID" value="NOH70305.1"/>
    <property type="molecule type" value="Genomic_DNA"/>
</dbReference>
<evidence type="ECO:0000256" key="5">
    <source>
        <dbReference type="ARBA" id="ARBA00022984"/>
    </source>
</evidence>
<evidence type="ECO:0000313" key="12">
    <source>
        <dbReference type="Proteomes" id="UP000565719"/>
    </source>
</evidence>
<feature type="transmembrane region" description="Helical" evidence="10">
    <location>
        <begin position="259"/>
        <end position="278"/>
    </location>
</feature>
<accession>A0A7Y3ZWE6</accession>
<name>A0A7Y3ZWE6_9VIBR</name>
<feature type="transmembrane region" description="Helical" evidence="10">
    <location>
        <begin position="374"/>
        <end position="393"/>
    </location>
</feature>
<reference evidence="11 12" key="1">
    <citation type="submission" date="2019-09" db="EMBL/GenBank/DDBJ databases">
        <title>Draft genome sequencing and comparative genomics of hatchery-associated Vibrios.</title>
        <authorList>
            <person name="Kehlet-Delgado H."/>
            <person name="Mueller R.S."/>
        </authorList>
    </citation>
    <scope>NUCLEOTIDE SEQUENCE [LARGE SCALE GENOMIC DNA]</scope>
    <source>
        <strain evidence="11 12">99-46-Y</strain>
    </source>
</reference>
<sequence length="485" mass="54595">MLYSFLSVSFGLILGRLSGFYREIFIAANLGASQTSDLVILLLTTPDFLVNLLVGGALSMALIPEFKSLGKEKAKTLYVQVLFSSGFMFLIISLLLSINSNHLLGVLAPGIKNLISIDVENFFRLSLFSIPFTVLSGVTTAYLHYKEKFLIASLGTLIFNVIVLIFLKISILYNTDILLFVAVGVVFASFFRFLIFNIKMDLHPIKCLLNKNLISPNLIGRYFQCIFSGGFFFIIPVALRSFSSNFGESEISIINYSTKLVEFPLGVLITVFSVIFFPKLAKIYSEGDKDLFSSIATKILCLVFFVSISSMLPLYFHSDYYIGMIFGHSDEFSDSVQCKMSLYLAIYALSIPMQGVNSMLIAALSAQKNTKYPLYSSLLSILFFIILATYFSFSVKDLLNFVVLTYLTCTILLLFFSVKFSVICIDNKILYIFLINILLVVSAFLYFYFIESREYLILFDSVIFLTQSALTIFLCGRFSLKEKNV</sequence>
<comment type="similarity">
    <text evidence="9">Belongs to the MurJ/MviN family.</text>
</comment>
<evidence type="ECO:0000256" key="10">
    <source>
        <dbReference type="SAM" id="Phobius"/>
    </source>
</evidence>
<keyword evidence="7 10" id="KW-0472">Membrane</keyword>
<dbReference type="GO" id="GO:0015648">
    <property type="term" value="F:lipid-linked peptidoglycan transporter activity"/>
    <property type="evidence" value="ECO:0007669"/>
    <property type="project" value="TreeGrafter"/>
</dbReference>
<feature type="transmembrane region" description="Helical" evidence="10">
    <location>
        <begin position="455"/>
        <end position="475"/>
    </location>
</feature>
<keyword evidence="3 10" id="KW-0812">Transmembrane</keyword>
<feature type="transmembrane region" description="Helical" evidence="10">
    <location>
        <begin position="299"/>
        <end position="316"/>
    </location>
</feature>
<dbReference type="Pfam" id="PF03023">
    <property type="entry name" value="MurJ"/>
    <property type="match status" value="1"/>
</dbReference>
<feature type="transmembrane region" description="Helical" evidence="10">
    <location>
        <begin position="150"/>
        <end position="171"/>
    </location>
</feature>
<keyword evidence="4" id="KW-0133">Cell shape</keyword>
<dbReference type="InterPro" id="IPR004268">
    <property type="entry name" value="MurJ"/>
</dbReference>
<evidence type="ECO:0000256" key="7">
    <source>
        <dbReference type="ARBA" id="ARBA00023136"/>
    </source>
</evidence>
<evidence type="ECO:0000256" key="2">
    <source>
        <dbReference type="ARBA" id="ARBA00022475"/>
    </source>
</evidence>
<dbReference type="GO" id="GO:0009252">
    <property type="term" value="P:peptidoglycan biosynthetic process"/>
    <property type="evidence" value="ECO:0007669"/>
    <property type="project" value="UniProtKB-KW"/>
</dbReference>
<protein>
    <recommendedName>
        <fullName evidence="13">Murein biosynthesis integral membrane protein MurJ</fullName>
    </recommendedName>
</protein>
<evidence type="ECO:0008006" key="13">
    <source>
        <dbReference type="Google" id="ProtNLM"/>
    </source>
</evidence>
<feature type="transmembrane region" description="Helical" evidence="10">
    <location>
        <begin position="38"/>
        <end position="64"/>
    </location>
</feature>
<evidence type="ECO:0000256" key="8">
    <source>
        <dbReference type="ARBA" id="ARBA00060041"/>
    </source>
</evidence>
<dbReference type="GO" id="GO:0005886">
    <property type="term" value="C:plasma membrane"/>
    <property type="evidence" value="ECO:0007669"/>
    <property type="project" value="UniProtKB-SubCell"/>
</dbReference>
<gene>
    <name evidence="11" type="ORF">F0225_02980</name>
</gene>
<dbReference type="PANTHER" id="PTHR47019">
    <property type="entry name" value="LIPID II FLIPPASE MURJ"/>
    <property type="match status" value="1"/>
</dbReference>
<dbReference type="GO" id="GO:0034204">
    <property type="term" value="P:lipid translocation"/>
    <property type="evidence" value="ECO:0007669"/>
    <property type="project" value="TreeGrafter"/>
</dbReference>
<feature type="transmembrane region" description="Helical" evidence="10">
    <location>
        <begin position="76"/>
        <end position="98"/>
    </location>
</feature>
<dbReference type="AlphaFoldDB" id="A0A7Y3ZWE6"/>
<keyword evidence="2" id="KW-1003">Cell membrane</keyword>
<keyword evidence="6 10" id="KW-1133">Transmembrane helix</keyword>
<feature type="transmembrane region" description="Helical" evidence="10">
    <location>
        <begin position="342"/>
        <end position="362"/>
    </location>
</feature>
<evidence type="ECO:0000256" key="4">
    <source>
        <dbReference type="ARBA" id="ARBA00022960"/>
    </source>
</evidence>
<evidence type="ECO:0000256" key="6">
    <source>
        <dbReference type="ARBA" id="ARBA00022989"/>
    </source>
</evidence>
<feature type="transmembrane region" description="Helical" evidence="10">
    <location>
        <begin position="399"/>
        <end position="418"/>
    </location>
</feature>
<feature type="transmembrane region" description="Helical" evidence="10">
    <location>
        <begin position="177"/>
        <end position="198"/>
    </location>
</feature>
<dbReference type="GO" id="GO:0008360">
    <property type="term" value="P:regulation of cell shape"/>
    <property type="evidence" value="ECO:0007669"/>
    <property type="project" value="UniProtKB-KW"/>
</dbReference>
<dbReference type="RefSeq" id="WP_171359918.1">
    <property type="nucleotide sequence ID" value="NZ_VTXC01000006.1"/>
</dbReference>
<evidence type="ECO:0000256" key="9">
    <source>
        <dbReference type="ARBA" id="ARBA00061532"/>
    </source>
</evidence>
<comment type="caution">
    <text evidence="11">The sequence shown here is derived from an EMBL/GenBank/DDBJ whole genome shotgun (WGS) entry which is preliminary data.</text>
</comment>
<feature type="transmembrane region" description="Helical" evidence="10">
    <location>
        <begin position="219"/>
        <end position="239"/>
    </location>
</feature>
<dbReference type="PANTHER" id="PTHR47019:SF1">
    <property type="entry name" value="LIPID II FLIPPASE MURJ"/>
    <property type="match status" value="1"/>
</dbReference>
<comment type="subcellular location">
    <subcellularLocation>
        <location evidence="1">Cell membrane</location>
        <topology evidence="1">Multi-pass membrane protein</topology>
    </subcellularLocation>
</comment>
<organism evidence="11 12">
    <name type="scientific">Vibrio pectenicida</name>
    <dbReference type="NCBI Taxonomy" id="62763"/>
    <lineage>
        <taxon>Bacteria</taxon>
        <taxon>Pseudomonadati</taxon>
        <taxon>Pseudomonadota</taxon>
        <taxon>Gammaproteobacteria</taxon>
        <taxon>Vibrionales</taxon>
        <taxon>Vibrionaceae</taxon>
        <taxon>Vibrio</taxon>
    </lineage>
</organism>
<evidence type="ECO:0000256" key="3">
    <source>
        <dbReference type="ARBA" id="ARBA00022692"/>
    </source>
</evidence>
<keyword evidence="5" id="KW-0573">Peptidoglycan synthesis</keyword>
<feature type="transmembrane region" description="Helical" evidence="10">
    <location>
        <begin position="430"/>
        <end position="449"/>
    </location>
</feature>
<dbReference type="PRINTS" id="PR01806">
    <property type="entry name" value="VIRFACTRMVIN"/>
</dbReference>
<feature type="transmembrane region" description="Helical" evidence="10">
    <location>
        <begin position="122"/>
        <end position="143"/>
    </location>
</feature>
<dbReference type="InterPro" id="IPR051050">
    <property type="entry name" value="Lipid_II_flippase_MurJ/MviN"/>
</dbReference>
<dbReference type="Proteomes" id="UP000565719">
    <property type="component" value="Unassembled WGS sequence"/>
</dbReference>
<proteinExistence type="inferred from homology"/>